<evidence type="ECO:0000256" key="14">
    <source>
        <dbReference type="ARBA" id="ARBA00023098"/>
    </source>
</evidence>
<keyword evidence="13 19" id="KW-1133">Transmembrane helix</keyword>
<keyword evidence="21" id="KW-1185">Reference proteome</keyword>
<dbReference type="Pfam" id="PF01148">
    <property type="entry name" value="CTP_transf_1"/>
    <property type="match status" value="1"/>
</dbReference>
<sequence length="284" mass="30145">MTGEGSKRDRLRGALQRGRDKWADLRPRVISGAVLVVLGLALLLSSGLWLRLGVSAVIGLMMWELARLTGWRHAEFHSPRHPVLIGILAGLVMLAMLVLPGDWPMALALVPMIAGWPGTHEHERPAYLLLTLAILGAGYALVVIREAMGLPTLLWVVGTVVAADILGYFVGRRLGGPRFWPSISPKKTWSGTVAGWVGALVLALVLVLAGQAGWAVLLVGPLLALAGQFGDIAESWLKRRVGAKDSSDLIPGHGGVMDRFDAMAGALLLALALLMANLLPVIGG</sequence>
<dbReference type="EC" id="2.7.7.41" evidence="6 18"/>
<evidence type="ECO:0000256" key="5">
    <source>
        <dbReference type="ARBA" id="ARBA00010185"/>
    </source>
</evidence>
<evidence type="ECO:0000256" key="12">
    <source>
        <dbReference type="ARBA" id="ARBA00022695"/>
    </source>
</evidence>
<evidence type="ECO:0000256" key="8">
    <source>
        <dbReference type="ARBA" id="ARBA00022475"/>
    </source>
</evidence>
<dbReference type="GO" id="GO:0005886">
    <property type="term" value="C:plasma membrane"/>
    <property type="evidence" value="ECO:0007669"/>
    <property type="project" value="UniProtKB-SubCell"/>
</dbReference>
<dbReference type="InterPro" id="IPR000374">
    <property type="entry name" value="PC_trans"/>
</dbReference>
<keyword evidence="14" id="KW-0443">Lipid metabolism</keyword>
<keyword evidence="12 18" id="KW-0548">Nucleotidyltransferase</keyword>
<dbReference type="UniPathway" id="UPA00557">
    <property type="reaction ID" value="UER00614"/>
</dbReference>
<feature type="transmembrane region" description="Helical" evidence="19">
    <location>
        <begin position="30"/>
        <end position="63"/>
    </location>
</feature>
<evidence type="ECO:0000256" key="18">
    <source>
        <dbReference type="RuleBase" id="RU003938"/>
    </source>
</evidence>
<proteinExistence type="inferred from homology"/>
<dbReference type="PROSITE" id="PS01315">
    <property type="entry name" value="CDS"/>
    <property type="match status" value="1"/>
</dbReference>
<evidence type="ECO:0000256" key="2">
    <source>
        <dbReference type="ARBA" id="ARBA00004651"/>
    </source>
</evidence>
<dbReference type="EMBL" id="FOPU01000003">
    <property type="protein sequence ID" value="SFH22433.1"/>
    <property type="molecule type" value="Genomic_DNA"/>
</dbReference>
<evidence type="ECO:0000256" key="13">
    <source>
        <dbReference type="ARBA" id="ARBA00022989"/>
    </source>
</evidence>
<feature type="transmembrane region" description="Helical" evidence="19">
    <location>
        <begin position="83"/>
        <end position="114"/>
    </location>
</feature>
<evidence type="ECO:0000256" key="3">
    <source>
        <dbReference type="ARBA" id="ARBA00005119"/>
    </source>
</evidence>
<evidence type="ECO:0000256" key="17">
    <source>
        <dbReference type="ARBA" id="ARBA00023264"/>
    </source>
</evidence>
<keyword evidence="11 18" id="KW-0812">Transmembrane</keyword>
<evidence type="ECO:0000256" key="6">
    <source>
        <dbReference type="ARBA" id="ARBA00012487"/>
    </source>
</evidence>
<dbReference type="PANTHER" id="PTHR46382:SF1">
    <property type="entry name" value="PHOSPHATIDATE CYTIDYLYLTRANSFERASE"/>
    <property type="match status" value="1"/>
</dbReference>
<dbReference type="RefSeq" id="WP_074966276.1">
    <property type="nucleotide sequence ID" value="NZ_CBCRYP010000004.1"/>
</dbReference>
<evidence type="ECO:0000256" key="9">
    <source>
        <dbReference type="ARBA" id="ARBA00022516"/>
    </source>
</evidence>
<protein>
    <recommendedName>
        <fullName evidence="7 18">Phosphatidate cytidylyltransferase</fullName>
        <ecNumber evidence="6 18">2.7.7.41</ecNumber>
    </recommendedName>
</protein>
<evidence type="ECO:0000256" key="15">
    <source>
        <dbReference type="ARBA" id="ARBA00023136"/>
    </source>
</evidence>
<evidence type="ECO:0000256" key="19">
    <source>
        <dbReference type="SAM" id="Phobius"/>
    </source>
</evidence>
<comment type="catalytic activity">
    <reaction evidence="1 18">
        <text>a 1,2-diacyl-sn-glycero-3-phosphate + CTP + H(+) = a CDP-1,2-diacyl-sn-glycerol + diphosphate</text>
        <dbReference type="Rhea" id="RHEA:16229"/>
        <dbReference type="ChEBI" id="CHEBI:15378"/>
        <dbReference type="ChEBI" id="CHEBI:33019"/>
        <dbReference type="ChEBI" id="CHEBI:37563"/>
        <dbReference type="ChEBI" id="CHEBI:58332"/>
        <dbReference type="ChEBI" id="CHEBI:58608"/>
        <dbReference type="EC" id="2.7.7.41"/>
    </reaction>
</comment>
<dbReference type="PANTHER" id="PTHR46382">
    <property type="entry name" value="PHOSPHATIDATE CYTIDYLYLTRANSFERASE"/>
    <property type="match status" value="1"/>
</dbReference>
<comment type="pathway">
    <text evidence="4">Lipid metabolism.</text>
</comment>
<comment type="pathway">
    <text evidence="3 18">Phospholipid metabolism; CDP-diacylglycerol biosynthesis; CDP-diacylglycerol from sn-glycerol 3-phosphate: step 3/3.</text>
</comment>
<name>A0A1I2Y9T7_9RHOB</name>
<keyword evidence="10 18" id="KW-0808">Transferase</keyword>
<dbReference type="AlphaFoldDB" id="A0A1I2Y9T7"/>
<gene>
    <name evidence="20" type="ORF">SAMN04488021_103147</name>
</gene>
<evidence type="ECO:0000313" key="21">
    <source>
        <dbReference type="Proteomes" id="UP000183635"/>
    </source>
</evidence>
<comment type="similarity">
    <text evidence="5 18">Belongs to the CDS family.</text>
</comment>
<comment type="subcellular location">
    <subcellularLocation>
        <location evidence="2">Cell membrane</location>
        <topology evidence="2">Multi-pass membrane protein</topology>
    </subcellularLocation>
</comment>
<feature type="transmembrane region" description="Helical" evidence="19">
    <location>
        <begin position="262"/>
        <end position="282"/>
    </location>
</feature>
<keyword evidence="15 19" id="KW-0472">Membrane</keyword>
<feature type="transmembrane region" description="Helical" evidence="19">
    <location>
        <begin position="126"/>
        <end position="144"/>
    </location>
</feature>
<evidence type="ECO:0000313" key="20">
    <source>
        <dbReference type="EMBL" id="SFH22433.1"/>
    </source>
</evidence>
<evidence type="ECO:0000256" key="1">
    <source>
        <dbReference type="ARBA" id="ARBA00001698"/>
    </source>
</evidence>
<dbReference type="STRING" id="34004.SAMN04488021_103147"/>
<organism evidence="20 21">
    <name type="scientific">Paracoccus aminovorans</name>
    <dbReference type="NCBI Taxonomy" id="34004"/>
    <lineage>
        <taxon>Bacteria</taxon>
        <taxon>Pseudomonadati</taxon>
        <taxon>Pseudomonadota</taxon>
        <taxon>Alphaproteobacteria</taxon>
        <taxon>Rhodobacterales</taxon>
        <taxon>Paracoccaceae</taxon>
        <taxon>Paracoccus</taxon>
    </lineage>
</organism>
<keyword evidence="17" id="KW-1208">Phospholipid metabolism</keyword>
<evidence type="ECO:0000256" key="16">
    <source>
        <dbReference type="ARBA" id="ARBA00023209"/>
    </source>
</evidence>
<evidence type="ECO:0000256" key="7">
    <source>
        <dbReference type="ARBA" id="ARBA00019373"/>
    </source>
</evidence>
<dbReference type="OrthoDB" id="9799199at2"/>
<evidence type="ECO:0000256" key="10">
    <source>
        <dbReference type="ARBA" id="ARBA00022679"/>
    </source>
</evidence>
<dbReference type="GO" id="GO:0016024">
    <property type="term" value="P:CDP-diacylglycerol biosynthetic process"/>
    <property type="evidence" value="ECO:0007669"/>
    <property type="project" value="UniProtKB-UniPathway"/>
</dbReference>
<evidence type="ECO:0000256" key="11">
    <source>
        <dbReference type="ARBA" id="ARBA00022692"/>
    </source>
</evidence>
<keyword evidence="16" id="KW-0594">Phospholipid biosynthesis</keyword>
<accession>A0A1I2Y9T7</accession>
<reference evidence="20 21" key="1">
    <citation type="submission" date="2016-10" db="EMBL/GenBank/DDBJ databases">
        <authorList>
            <person name="de Groot N.N."/>
        </authorList>
    </citation>
    <scope>NUCLEOTIDE SEQUENCE [LARGE SCALE GENOMIC DNA]</scope>
    <source>
        <strain evidence="20 21">DSM 8537</strain>
    </source>
</reference>
<feature type="transmembrane region" description="Helical" evidence="19">
    <location>
        <begin position="192"/>
        <end position="217"/>
    </location>
</feature>
<keyword evidence="9" id="KW-0444">Lipid biosynthesis</keyword>
<feature type="transmembrane region" description="Helical" evidence="19">
    <location>
        <begin position="150"/>
        <end position="171"/>
    </location>
</feature>
<dbReference type="Proteomes" id="UP000183635">
    <property type="component" value="Unassembled WGS sequence"/>
</dbReference>
<evidence type="ECO:0000256" key="4">
    <source>
        <dbReference type="ARBA" id="ARBA00005189"/>
    </source>
</evidence>
<keyword evidence="8" id="KW-1003">Cell membrane</keyword>
<dbReference type="GO" id="GO:0004605">
    <property type="term" value="F:phosphatidate cytidylyltransferase activity"/>
    <property type="evidence" value="ECO:0007669"/>
    <property type="project" value="UniProtKB-EC"/>
</dbReference>